<accession>G3P8I7</accession>
<reference evidence="2" key="1">
    <citation type="submission" date="2006-01" db="EMBL/GenBank/DDBJ databases">
        <authorList>
            <person name="Lindblad-Toh K."/>
            <person name="Mauceli E."/>
            <person name="Grabherr M."/>
            <person name="Chang J.L."/>
            <person name="Lander E.S."/>
        </authorList>
    </citation>
    <scope>NUCLEOTIDE SEQUENCE [LARGE SCALE GENOMIC DNA]</scope>
</reference>
<dbReference type="STRING" id="69293.ENSGACP00000013911"/>
<dbReference type="AlphaFoldDB" id="G3P8I7"/>
<evidence type="ECO:0000256" key="1">
    <source>
        <dbReference type="SAM" id="SignalP"/>
    </source>
</evidence>
<dbReference type="InParanoid" id="G3P8I7"/>
<evidence type="ECO:0000313" key="2">
    <source>
        <dbReference type="Ensembl" id="ENSGACP00000013911.1"/>
    </source>
</evidence>
<reference evidence="2" key="2">
    <citation type="submission" date="2024-04" db="UniProtKB">
        <authorList>
            <consortium name="Ensembl"/>
        </authorList>
    </citation>
    <scope>IDENTIFICATION</scope>
</reference>
<organism evidence="2">
    <name type="scientific">Gasterosteus aculeatus</name>
    <name type="common">Three-spined stickleback</name>
    <dbReference type="NCBI Taxonomy" id="69293"/>
    <lineage>
        <taxon>Eukaryota</taxon>
        <taxon>Metazoa</taxon>
        <taxon>Chordata</taxon>
        <taxon>Craniata</taxon>
        <taxon>Vertebrata</taxon>
        <taxon>Euteleostomi</taxon>
        <taxon>Actinopterygii</taxon>
        <taxon>Neopterygii</taxon>
        <taxon>Teleostei</taxon>
        <taxon>Neoteleostei</taxon>
        <taxon>Acanthomorphata</taxon>
        <taxon>Eupercaria</taxon>
        <taxon>Perciformes</taxon>
        <taxon>Cottioidei</taxon>
        <taxon>Gasterosteales</taxon>
        <taxon>Gasterosteidae</taxon>
        <taxon>Gasterosteus</taxon>
    </lineage>
</organism>
<keyword evidence="1" id="KW-0732">Signal</keyword>
<feature type="signal peptide" evidence="1">
    <location>
        <begin position="1"/>
        <end position="18"/>
    </location>
</feature>
<sequence length="96" mass="10631">MIVVLLAAALILCRKRTSKPKDHLVDTMNPNGIEDNRVYEEIREEDRRSTSPPAEDASNKLIYSEVHFDEASLSSAACGETDNVIYSVRGAEGPPR</sequence>
<dbReference type="Bgee" id="ENSGACG00000010523">
    <property type="expression patterns" value="Expressed in spleen and 11 other cell types or tissues"/>
</dbReference>
<protein>
    <submittedName>
        <fullName evidence="2">Uncharacterized protein</fullName>
    </submittedName>
</protein>
<name>G3P8I7_GASAC</name>
<feature type="chain" id="PRO_5003449277" evidence="1">
    <location>
        <begin position="19"/>
        <end position="96"/>
    </location>
</feature>
<proteinExistence type="predicted"/>
<dbReference type="Ensembl" id="ENSGACT00000013936.1">
    <property type="protein sequence ID" value="ENSGACP00000013911.1"/>
    <property type="gene ID" value="ENSGACG00000010523.1"/>
</dbReference>